<evidence type="ECO:0000313" key="4">
    <source>
        <dbReference type="EMBL" id="CAB5049349.1"/>
    </source>
</evidence>
<feature type="transmembrane region" description="Helical" evidence="1">
    <location>
        <begin position="184"/>
        <end position="202"/>
    </location>
</feature>
<keyword evidence="1" id="KW-0812">Transmembrane</keyword>
<dbReference type="SUPFAM" id="SSF46565">
    <property type="entry name" value="Chaperone J-domain"/>
    <property type="match status" value="1"/>
</dbReference>
<reference evidence="4" key="1">
    <citation type="submission" date="2020-05" db="EMBL/GenBank/DDBJ databases">
        <authorList>
            <person name="Chiriac C."/>
            <person name="Salcher M."/>
            <person name="Ghai R."/>
            <person name="Kavagutti S V."/>
        </authorList>
    </citation>
    <scope>NUCLEOTIDE SEQUENCE</scope>
</reference>
<organism evidence="4">
    <name type="scientific">freshwater metagenome</name>
    <dbReference type="NCBI Taxonomy" id="449393"/>
    <lineage>
        <taxon>unclassified sequences</taxon>
        <taxon>metagenomes</taxon>
        <taxon>ecological metagenomes</taxon>
    </lineage>
</organism>
<keyword evidence="1" id="KW-1133">Transmembrane helix</keyword>
<dbReference type="Pfam" id="PF00226">
    <property type="entry name" value="DnaJ"/>
    <property type="match status" value="1"/>
</dbReference>
<evidence type="ECO:0000313" key="3">
    <source>
        <dbReference type="EMBL" id="CAB4787081.1"/>
    </source>
</evidence>
<keyword evidence="1" id="KW-0472">Membrane</keyword>
<dbReference type="InterPro" id="IPR050817">
    <property type="entry name" value="DjlA_DnaK_co-chaperone"/>
</dbReference>
<name>A0A6J7T6P0_9ZZZZ</name>
<accession>A0A6J7T6P0</accession>
<dbReference type="SMART" id="SM00271">
    <property type="entry name" value="DnaJ"/>
    <property type="match status" value="1"/>
</dbReference>
<dbReference type="PROSITE" id="PS50076">
    <property type="entry name" value="DNAJ_2"/>
    <property type="match status" value="1"/>
</dbReference>
<dbReference type="EMBL" id="CAFAAC010000035">
    <property type="protein sequence ID" value="CAB4787081.1"/>
    <property type="molecule type" value="Genomic_DNA"/>
</dbReference>
<proteinExistence type="predicted"/>
<protein>
    <submittedName>
        <fullName evidence="4">Unannotated protein</fullName>
    </submittedName>
</protein>
<dbReference type="InterPro" id="IPR001623">
    <property type="entry name" value="DnaJ_domain"/>
</dbReference>
<dbReference type="Gene3D" id="1.10.287.110">
    <property type="entry name" value="DnaJ domain"/>
    <property type="match status" value="1"/>
</dbReference>
<dbReference type="AlphaFoldDB" id="A0A6J7T6P0"/>
<gene>
    <name evidence="3" type="ORF">UFOPK2967_00676</name>
    <name evidence="4" type="ORF">UFOPK4284_00752</name>
</gene>
<evidence type="ECO:0000256" key="1">
    <source>
        <dbReference type="SAM" id="Phobius"/>
    </source>
</evidence>
<dbReference type="PRINTS" id="PR00625">
    <property type="entry name" value="JDOMAIN"/>
</dbReference>
<sequence>MNSNPYKLLGVNVASDEREIRQAYRTLAKKAHPDRGGDAQIFDQFTQAYQLLMDTQKRQEYDRGTLLREPQKPTMNDEPFNTTSHLPSFTLGEAFHRILVKNYKQASFKDEVAAFRNGTTSPSSKYFALHYRRFSFHYSEWFNPSIFDEFMLSDYIANIVVMFPVFFASRLLSQGNYFGSSVRFLFTVVLPSASATLLMIYFIKWRKTWKKFGVFDRFLLIALCAAGLSVDRGWQFLGGTALWYLALTGILRSYADTPTRPAQLFAYFRKIYDKI</sequence>
<dbReference type="CDD" id="cd06257">
    <property type="entry name" value="DnaJ"/>
    <property type="match status" value="1"/>
</dbReference>
<feature type="transmembrane region" description="Helical" evidence="1">
    <location>
        <begin position="236"/>
        <end position="255"/>
    </location>
</feature>
<dbReference type="PANTHER" id="PTHR24074">
    <property type="entry name" value="CO-CHAPERONE PROTEIN DJLA"/>
    <property type="match status" value="1"/>
</dbReference>
<dbReference type="EMBL" id="CAFBQE010000044">
    <property type="protein sequence ID" value="CAB5049349.1"/>
    <property type="molecule type" value="Genomic_DNA"/>
</dbReference>
<dbReference type="InterPro" id="IPR036869">
    <property type="entry name" value="J_dom_sf"/>
</dbReference>
<feature type="transmembrane region" description="Helical" evidence="1">
    <location>
        <begin position="155"/>
        <end position="172"/>
    </location>
</feature>
<evidence type="ECO:0000259" key="2">
    <source>
        <dbReference type="PROSITE" id="PS50076"/>
    </source>
</evidence>
<feature type="domain" description="J" evidence="2">
    <location>
        <begin position="4"/>
        <end position="65"/>
    </location>
</feature>